<proteinExistence type="predicted"/>
<keyword evidence="3" id="KW-1185">Reference proteome</keyword>
<evidence type="ECO:0000313" key="3">
    <source>
        <dbReference type="Proteomes" id="UP000654918"/>
    </source>
</evidence>
<dbReference type="PANTHER" id="PTHR10622">
    <property type="entry name" value="HET DOMAIN-CONTAINING PROTEIN"/>
    <property type="match status" value="1"/>
</dbReference>
<dbReference type="Proteomes" id="UP000654918">
    <property type="component" value="Unassembled WGS sequence"/>
</dbReference>
<protein>
    <submittedName>
        <fullName evidence="2">Het domain-containing protein</fullName>
    </submittedName>
</protein>
<gene>
    <name evidence="2" type="ORF">CPLU01_02523</name>
</gene>
<comment type="caution">
    <text evidence="2">The sequence shown here is derived from an EMBL/GenBank/DDBJ whole genome shotgun (WGS) entry which is preliminary data.</text>
</comment>
<name>A0A8H6NN09_9PEZI</name>
<accession>A0A8H6NN09</accession>
<dbReference type="AlphaFoldDB" id="A0A8H6NN09"/>
<evidence type="ECO:0000313" key="2">
    <source>
        <dbReference type="EMBL" id="KAF6838411.1"/>
    </source>
</evidence>
<sequence>MLLINTQTLELDEFVSSEVAPPYAILSHLWETGEVTFQDWHHQQVRAEKKGSAKIQSTCRQALRDGYTRVWVDTNCIDKSSSAELSEAINSMFAWYHGAAVCYVYMADVPAATLSDTLQENSPFRKSRWFTRGWTLQELLAPRLLVFYANDWSELGSNRNQSLLEVVSSVTGIDITCLNGRRVPVEFSVAQIMSWASSRTTTRPEDRAYCLLGLFEVNMPLLYGEGINAFWRLQQETIKISDDRSIFAFDGATTTLAVSPSLFYRSRHVYKHPAPGRDDMNPISSSYQMTNSGLSIRMPLVPTLSDRFVLGVLDGVFSIRGELGTACVPICSEAYKYQHQYNRVTIPFSWNPISIHTVSDELVPEHERLGRRRHLNFFPGDARDILISNRKTAVDQNIFRLLESFNTNVVFFIVFPGGMSGYRLHHHEGLLEREISMMSLVERDGIGKGILVFKKEGGSGSSDDYVTIYLQAAANHDTTGVEGFDWPRCCRAMASRTPSVSFDDLMSPGVMTKASWVGSTCVATSMVAADVLSPAPKMPAVVLVRIIFNTDELKLVGNDGLIPITNYY</sequence>
<feature type="domain" description="Heterokaryon incompatibility" evidence="1">
    <location>
        <begin position="23"/>
        <end position="111"/>
    </location>
</feature>
<dbReference type="Pfam" id="PF06985">
    <property type="entry name" value="HET"/>
    <property type="match status" value="1"/>
</dbReference>
<reference evidence="2" key="1">
    <citation type="journal article" date="2020" name="Phytopathology">
        <title>Genome Sequence Resources of Colletotrichum truncatum, C. plurivorum, C. musicola, and C. sojae: Four Species Pathogenic to Soybean (Glycine max).</title>
        <authorList>
            <person name="Rogerio F."/>
            <person name="Boufleur T.R."/>
            <person name="Ciampi-Guillardi M."/>
            <person name="Sukno S.A."/>
            <person name="Thon M.R."/>
            <person name="Massola Junior N.S."/>
            <person name="Baroncelli R."/>
        </authorList>
    </citation>
    <scope>NUCLEOTIDE SEQUENCE</scope>
    <source>
        <strain evidence="2">LFN00145</strain>
    </source>
</reference>
<dbReference type="InterPro" id="IPR010730">
    <property type="entry name" value="HET"/>
</dbReference>
<organism evidence="2 3">
    <name type="scientific">Colletotrichum plurivorum</name>
    <dbReference type="NCBI Taxonomy" id="2175906"/>
    <lineage>
        <taxon>Eukaryota</taxon>
        <taxon>Fungi</taxon>
        <taxon>Dikarya</taxon>
        <taxon>Ascomycota</taxon>
        <taxon>Pezizomycotina</taxon>
        <taxon>Sordariomycetes</taxon>
        <taxon>Hypocreomycetidae</taxon>
        <taxon>Glomerellales</taxon>
        <taxon>Glomerellaceae</taxon>
        <taxon>Colletotrichum</taxon>
        <taxon>Colletotrichum orchidearum species complex</taxon>
    </lineage>
</organism>
<dbReference type="EMBL" id="WIGO01000019">
    <property type="protein sequence ID" value="KAF6838411.1"/>
    <property type="molecule type" value="Genomic_DNA"/>
</dbReference>
<evidence type="ECO:0000259" key="1">
    <source>
        <dbReference type="Pfam" id="PF06985"/>
    </source>
</evidence>
<dbReference type="PANTHER" id="PTHR10622:SF10">
    <property type="entry name" value="HET DOMAIN-CONTAINING PROTEIN"/>
    <property type="match status" value="1"/>
</dbReference>